<dbReference type="GO" id="GO:0016872">
    <property type="term" value="F:intramolecular lyase activity"/>
    <property type="evidence" value="ECO:0007669"/>
    <property type="project" value="InterPro"/>
</dbReference>
<dbReference type="KEGG" id="cni:Calni_0341"/>
<evidence type="ECO:0000313" key="3">
    <source>
        <dbReference type="Proteomes" id="UP000007039"/>
    </source>
</evidence>
<dbReference type="InterPro" id="IPR036298">
    <property type="entry name" value="Chalcone_isomerase_sf"/>
</dbReference>
<reference evidence="2 3" key="2">
    <citation type="journal article" date="2011" name="Stand. Genomic Sci.">
        <title>Complete genome sequence of Calditerrivibrio nitroreducens type strain (Yu37-1).</title>
        <authorList>
            <person name="Pitluck S."/>
            <person name="Sikorski J."/>
            <person name="Zeytun A."/>
            <person name="Lapidus A."/>
            <person name="Nolan M."/>
            <person name="Lucas S."/>
            <person name="Hammon N."/>
            <person name="Deshpande S."/>
            <person name="Cheng J.F."/>
            <person name="Tapia R."/>
            <person name="Han C."/>
            <person name="Goodwin L."/>
            <person name="Liolios K."/>
            <person name="Pagani I."/>
            <person name="Ivanova N."/>
            <person name="Mavromatis K."/>
            <person name="Pati A."/>
            <person name="Chen A."/>
            <person name="Palaniappan K."/>
            <person name="Hauser L."/>
            <person name="Chang Y.J."/>
            <person name="Jeffries C.D."/>
            <person name="Detter J.C."/>
            <person name="Brambilla E."/>
            <person name="Djao O.D."/>
            <person name="Rohde M."/>
            <person name="Spring S."/>
            <person name="Goker M."/>
            <person name="Woyke T."/>
            <person name="Bristow J."/>
            <person name="Eisen J.A."/>
            <person name="Markowitz V."/>
            <person name="Hugenholtz P."/>
            <person name="Kyrpides N.C."/>
            <person name="Klenk H.P."/>
            <person name="Land M."/>
        </authorList>
    </citation>
    <scope>NUCLEOTIDE SEQUENCE [LARGE SCALE GENOMIC DNA]</scope>
    <source>
        <strain evidence="3">DSM 19672 / NBRC 101217 / Yu37-1</strain>
    </source>
</reference>
<reference key="1">
    <citation type="submission" date="2010-11" db="EMBL/GenBank/DDBJ databases">
        <title>The complete genome of chromosome of Calditerrivibrio nitroreducens DSM 19672.</title>
        <authorList>
            <consortium name="US DOE Joint Genome Institute (JGI-PGF)"/>
            <person name="Lucas S."/>
            <person name="Copeland A."/>
            <person name="Lapidus A."/>
            <person name="Bruce D."/>
            <person name="Goodwin L."/>
            <person name="Pitluck S."/>
            <person name="Kyrpides N."/>
            <person name="Mavromatis K."/>
            <person name="Ivanova N."/>
            <person name="Mikhailova N."/>
            <person name="Zeytun A."/>
            <person name="Brettin T."/>
            <person name="Detter J.C."/>
            <person name="Tapia R."/>
            <person name="Han C."/>
            <person name="Land M."/>
            <person name="Hauser L."/>
            <person name="Markowitz V."/>
            <person name="Cheng J.-F."/>
            <person name="Hugenholtz P."/>
            <person name="Woyke T."/>
            <person name="Wu D."/>
            <person name="Spring S."/>
            <person name="Schroeder M."/>
            <person name="Brambilla E."/>
            <person name="Klenk H.-P."/>
            <person name="Eisen J.A."/>
        </authorList>
    </citation>
    <scope>NUCLEOTIDE SEQUENCE [LARGE SCALE GENOMIC DNA]</scope>
    <source>
        <strain>DSM 19672</strain>
    </source>
</reference>
<dbReference type="SUPFAM" id="SSF54626">
    <property type="entry name" value="Chalcone isomerase"/>
    <property type="match status" value="1"/>
</dbReference>
<dbReference type="Proteomes" id="UP000007039">
    <property type="component" value="Chromosome"/>
</dbReference>
<evidence type="ECO:0000259" key="1">
    <source>
        <dbReference type="Pfam" id="PF16036"/>
    </source>
</evidence>
<proteinExistence type="predicted"/>
<protein>
    <recommendedName>
        <fullName evidence="1">Chalcone isomerase domain-containing protein</fullName>
    </recommendedName>
</protein>
<gene>
    <name evidence="2" type="ordered locus">Calni_0341</name>
</gene>
<organism evidence="2 3">
    <name type="scientific">Calditerrivibrio nitroreducens (strain DSM 19672 / NBRC 101217 / Yu37-1)</name>
    <dbReference type="NCBI Taxonomy" id="768670"/>
    <lineage>
        <taxon>Bacteria</taxon>
        <taxon>Pseudomonadati</taxon>
        <taxon>Deferribacterota</taxon>
        <taxon>Deferribacteres</taxon>
        <taxon>Deferribacterales</taxon>
        <taxon>Calditerrivibrionaceae</taxon>
    </lineage>
</organism>
<name>E4TK03_CALNY</name>
<keyword evidence="3" id="KW-1185">Reference proteome</keyword>
<dbReference type="Gene3D" id="3.50.70.10">
    <property type="match status" value="1"/>
</dbReference>
<dbReference type="InterPro" id="IPR016088">
    <property type="entry name" value="Chalcone_isomerase_3-sand"/>
</dbReference>
<accession>E4TK03</accession>
<dbReference type="EMBL" id="CP002347">
    <property type="protein sequence ID" value="ADR18254.1"/>
    <property type="molecule type" value="Genomic_DNA"/>
</dbReference>
<feature type="domain" description="Chalcone isomerase" evidence="1">
    <location>
        <begin position="18"/>
        <end position="177"/>
    </location>
</feature>
<sequence length="178" mass="20534" precursor="true">MRKYSLLIVLIFTLCATNLFASKLPDSLSFGDSKFILNGSGIRKKFMFSIYEVGLFLPKKSNELKEIYSADKKALRLYFIYKNLEPKKIKEAFEDGIALNHKELKDSDESKKFLSIFTFDIKENDTIDFYFDNTNFLVFYNGKQLATFNNSVLSKAILDIYLGENPIDKSLKNKLLGK</sequence>
<dbReference type="OrthoDB" id="9795336at2"/>
<dbReference type="HOGENOM" id="CLU_102167_0_0_0"/>
<dbReference type="eggNOG" id="ENOG5030JPZ">
    <property type="taxonomic scope" value="Bacteria"/>
</dbReference>
<dbReference type="STRING" id="768670.Calni_0341"/>
<dbReference type="Pfam" id="PF16036">
    <property type="entry name" value="Chalcone_3"/>
    <property type="match status" value="1"/>
</dbReference>
<dbReference type="InterPro" id="IPR016087">
    <property type="entry name" value="Chalcone_isomerase"/>
</dbReference>
<dbReference type="AlphaFoldDB" id="E4TK03"/>
<evidence type="ECO:0000313" key="2">
    <source>
        <dbReference type="EMBL" id="ADR18254.1"/>
    </source>
</evidence>
<dbReference type="RefSeq" id="WP_013450470.1">
    <property type="nucleotide sequence ID" value="NC_014758.1"/>
</dbReference>